<dbReference type="PANTHER" id="PTHR10948">
    <property type="entry name" value="TRANSPOSASE"/>
    <property type="match status" value="1"/>
</dbReference>
<dbReference type="InterPro" id="IPR025246">
    <property type="entry name" value="IS30-like_HTH"/>
</dbReference>
<dbReference type="Gene3D" id="3.30.420.10">
    <property type="entry name" value="Ribonuclease H-like superfamily/Ribonuclease H"/>
    <property type="match status" value="1"/>
</dbReference>
<dbReference type="GO" id="GO:0004803">
    <property type="term" value="F:transposase activity"/>
    <property type="evidence" value="ECO:0007669"/>
    <property type="project" value="TreeGrafter"/>
</dbReference>
<dbReference type="EMBL" id="VUMX01000077">
    <property type="protein sequence ID" value="MST87995.1"/>
    <property type="molecule type" value="Genomic_DNA"/>
</dbReference>
<dbReference type="GO" id="GO:0005829">
    <property type="term" value="C:cytosol"/>
    <property type="evidence" value="ECO:0007669"/>
    <property type="project" value="TreeGrafter"/>
</dbReference>
<dbReference type="PROSITE" id="PS50994">
    <property type="entry name" value="INTEGRASE"/>
    <property type="match status" value="1"/>
</dbReference>
<evidence type="ECO:0000256" key="1">
    <source>
        <dbReference type="ARBA" id="ARBA00023172"/>
    </source>
</evidence>
<dbReference type="Proteomes" id="UP000438120">
    <property type="component" value="Unassembled WGS sequence"/>
</dbReference>
<dbReference type="InterPro" id="IPR012337">
    <property type="entry name" value="RNaseH-like_sf"/>
</dbReference>
<dbReference type="PANTHER" id="PTHR10948:SF23">
    <property type="entry name" value="TRANSPOSASE INSI FOR INSERTION SEQUENCE ELEMENT IS30A-RELATED"/>
    <property type="match status" value="1"/>
</dbReference>
<dbReference type="OrthoDB" id="9781678at2"/>
<dbReference type="GO" id="GO:0032196">
    <property type="term" value="P:transposition"/>
    <property type="evidence" value="ECO:0007669"/>
    <property type="project" value="TreeGrafter"/>
</dbReference>
<accession>A0A6A8MGS3</accession>
<dbReference type="Pfam" id="PF13936">
    <property type="entry name" value="HTH_38"/>
    <property type="match status" value="1"/>
</dbReference>
<dbReference type="Gene3D" id="1.10.10.60">
    <property type="entry name" value="Homeodomain-like"/>
    <property type="match status" value="1"/>
</dbReference>
<evidence type="ECO:0000259" key="2">
    <source>
        <dbReference type="PROSITE" id="PS50994"/>
    </source>
</evidence>
<dbReference type="InterPro" id="IPR053392">
    <property type="entry name" value="Transposase_IS30-like"/>
</dbReference>
<keyword evidence="1" id="KW-0233">DNA recombination</keyword>
<dbReference type="NCBIfam" id="NF033563">
    <property type="entry name" value="transpos_IS30"/>
    <property type="match status" value="1"/>
</dbReference>
<dbReference type="GO" id="GO:0015074">
    <property type="term" value="P:DNA integration"/>
    <property type="evidence" value="ECO:0007669"/>
    <property type="project" value="InterPro"/>
</dbReference>
<dbReference type="RefSeq" id="WP_039944337.1">
    <property type="nucleotide sequence ID" value="NZ_VUMX01000077.1"/>
</dbReference>
<sequence length="348" mass="40783">MDHSNSNTDSRQKGRHFTIKDRCLIEAYHNQKYSNRAIARRLNCSPSSIGYELKRGSKITPNSHRKRYIAEVGQDAYDNNRKHCGRKIEFFKHRRFMEYVVKHFHQNDWSLDACVGRALVVDGFSKDEVVSTKTLYKYVDQRLLGIINLDLPMKTTRSTKQHRVRQNLRKLGCSIDERDPKIELREEFGHWECDLVLGKKTKDDEVLLTLCERKTRMFLVIKIPDKTADSVMAAFKELRKEYGAKWDQIFKSITTDNGSEFAKLSDLEAVSKTLVYYAHPYTSCDKGSVERHNGIIRRFIPKGERIDKYSIDDIFGIQMWCNSLPRKILNYSTPEELFDSEMDKIYQI</sequence>
<organism evidence="3 4">
    <name type="scientific">Lactobacillus porci</name>
    <dbReference type="NCBI Taxonomy" id="2012477"/>
    <lineage>
        <taxon>Bacteria</taxon>
        <taxon>Bacillati</taxon>
        <taxon>Bacillota</taxon>
        <taxon>Bacilli</taxon>
        <taxon>Lactobacillales</taxon>
        <taxon>Lactobacillaceae</taxon>
        <taxon>Lactobacillus</taxon>
    </lineage>
</organism>
<keyword evidence="4" id="KW-1185">Reference proteome</keyword>
<evidence type="ECO:0000313" key="3">
    <source>
        <dbReference type="EMBL" id="MST87995.1"/>
    </source>
</evidence>
<dbReference type="InterPro" id="IPR051917">
    <property type="entry name" value="Transposase-Integrase"/>
</dbReference>
<feature type="domain" description="Integrase catalytic" evidence="2">
    <location>
        <begin position="176"/>
        <end position="342"/>
    </location>
</feature>
<dbReference type="InterPro" id="IPR036397">
    <property type="entry name" value="RNaseH_sf"/>
</dbReference>
<proteinExistence type="predicted"/>
<dbReference type="SUPFAM" id="SSF53098">
    <property type="entry name" value="Ribonuclease H-like"/>
    <property type="match status" value="1"/>
</dbReference>
<protein>
    <submittedName>
        <fullName evidence="3">IS30 family transposase</fullName>
    </submittedName>
</protein>
<dbReference type="GO" id="GO:0006310">
    <property type="term" value="P:DNA recombination"/>
    <property type="evidence" value="ECO:0007669"/>
    <property type="project" value="UniProtKB-KW"/>
</dbReference>
<reference evidence="3 4" key="1">
    <citation type="submission" date="2019-08" db="EMBL/GenBank/DDBJ databases">
        <title>In-depth cultivation of the pig gut microbiome towards novel bacterial diversity and tailored functional studies.</title>
        <authorList>
            <person name="Wylensek D."/>
            <person name="Hitch T.C.A."/>
            <person name="Clavel T."/>
        </authorList>
    </citation>
    <scope>NUCLEOTIDE SEQUENCE [LARGE SCALE GENOMIC DNA]</scope>
    <source>
        <strain evidence="3 4">Bifido-178-WT-2B</strain>
    </source>
</reference>
<dbReference type="AlphaFoldDB" id="A0A6A8MGS3"/>
<evidence type="ECO:0000313" key="4">
    <source>
        <dbReference type="Proteomes" id="UP000438120"/>
    </source>
</evidence>
<gene>
    <name evidence="3" type="ORF">FYJ62_10560</name>
</gene>
<dbReference type="GO" id="GO:0003676">
    <property type="term" value="F:nucleic acid binding"/>
    <property type="evidence" value="ECO:0007669"/>
    <property type="project" value="InterPro"/>
</dbReference>
<name>A0A6A8MGS3_9LACO</name>
<comment type="caution">
    <text evidence="3">The sequence shown here is derived from an EMBL/GenBank/DDBJ whole genome shotgun (WGS) entry which is preliminary data.</text>
</comment>
<dbReference type="InterPro" id="IPR001584">
    <property type="entry name" value="Integrase_cat-core"/>
</dbReference>